<dbReference type="Pfam" id="PF19694">
    <property type="entry name" value="DUF6194"/>
    <property type="match status" value="1"/>
</dbReference>
<protein>
    <recommendedName>
        <fullName evidence="1">DUF6194 domain-containing protein</fullName>
    </recommendedName>
</protein>
<dbReference type="AlphaFoldDB" id="A0A918QFS8"/>
<accession>A0A918QFS8</accession>
<comment type="caution">
    <text evidence="2">The sequence shown here is derived from an EMBL/GenBank/DDBJ whole genome shotgun (WGS) entry which is preliminary data.</text>
</comment>
<dbReference type="InterPro" id="IPR045676">
    <property type="entry name" value="DUF6194"/>
</dbReference>
<reference evidence="2" key="1">
    <citation type="journal article" date="2014" name="Int. J. Syst. Evol. Microbiol.">
        <title>Complete genome sequence of Corynebacterium casei LMG S-19264T (=DSM 44701T), isolated from a smear-ripened cheese.</title>
        <authorList>
            <consortium name="US DOE Joint Genome Institute (JGI-PGF)"/>
            <person name="Walter F."/>
            <person name="Albersmeier A."/>
            <person name="Kalinowski J."/>
            <person name="Ruckert C."/>
        </authorList>
    </citation>
    <scope>NUCLEOTIDE SEQUENCE</scope>
    <source>
        <strain evidence="2">JCM 4834</strain>
    </source>
</reference>
<sequence>MDMDMGRGMSRERIIAHVRGFDGSHVVLPEAGGGFPELVWGDAFFSYSPDGPPPPTLQPYGTIVTKDYPGDAASALGPGRWRVNVHVERAVFRELTGEEPRDLRLPRDPAAADTLVPHPVYGQLGWVCVVNPGARTAGTVLRLLRGAHEAARARASRRRAGGAP</sequence>
<feature type="domain" description="DUF6194" evidence="1">
    <location>
        <begin position="9"/>
        <end position="159"/>
    </location>
</feature>
<evidence type="ECO:0000313" key="2">
    <source>
        <dbReference type="EMBL" id="GGZ46621.1"/>
    </source>
</evidence>
<evidence type="ECO:0000259" key="1">
    <source>
        <dbReference type="Pfam" id="PF19694"/>
    </source>
</evidence>
<dbReference type="Proteomes" id="UP000634660">
    <property type="component" value="Unassembled WGS sequence"/>
</dbReference>
<evidence type="ECO:0000313" key="3">
    <source>
        <dbReference type="Proteomes" id="UP000634660"/>
    </source>
</evidence>
<gene>
    <name evidence="2" type="ORF">GCM10010371_02240</name>
</gene>
<reference evidence="2" key="2">
    <citation type="submission" date="2020-09" db="EMBL/GenBank/DDBJ databases">
        <authorList>
            <person name="Sun Q."/>
            <person name="Ohkuma M."/>
        </authorList>
    </citation>
    <scope>NUCLEOTIDE SEQUENCE</scope>
    <source>
        <strain evidence="2">JCM 4834</strain>
    </source>
</reference>
<proteinExistence type="predicted"/>
<dbReference type="EMBL" id="BMVX01000001">
    <property type="protein sequence ID" value="GGZ46621.1"/>
    <property type="molecule type" value="Genomic_DNA"/>
</dbReference>
<name>A0A918QFS8_9ACTN</name>
<organism evidence="2 3">
    <name type="scientific">Streptomyces subrutilus</name>
    <dbReference type="NCBI Taxonomy" id="36818"/>
    <lineage>
        <taxon>Bacteria</taxon>
        <taxon>Bacillati</taxon>
        <taxon>Actinomycetota</taxon>
        <taxon>Actinomycetes</taxon>
        <taxon>Kitasatosporales</taxon>
        <taxon>Streptomycetaceae</taxon>
        <taxon>Streptomyces</taxon>
    </lineage>
</organism>